<dbReference type="PROSITE" id="PS00570">
    <property type="entry name" value="RING_HYDROXYL_ALPHA"/>
    <property type="match status" value="1"/>
</dbReference>
<dbReference type="PROSITE" id="PS51296">
    <property type="entry name" value="RIESKE"/>
    <property type="match status" value="1"/>
</dbReference>
<dbReference type="Proteomes" id="UP000193689">
    <property type="component" value="Unassembled WGS sequence"/>
</dbReference>
<dbReference type="CDD" id="cd03469">
    <property type="entry name" value="Rieske_RO_Alpha_N"/>
    <property type="match status" value="1"/>
</dbReference>
<comment type="caution">
    <text evidence="8">The sequence shown here is derived from an EMBL/GenBank/DDBJ whole genome shotgun (WGS) entry which is preliminary data.</text>
</comment>
<dbReference type="PANTHER" id="PTHR43756">
    <property type="entry name" value="CHOLINE MONOOXYGENASE, CHLOROPLASTIC"/>
    <property type="match status" value="1"/>
</dbReference>
<dbReference type="Gene3D" id="2.102.10.10">
    <property type="entry name" value="Rieske [2Fe-2S] iron-sulphur domain"/>
    <property type="match status" value="1"/>
</dbReference>
<feature type="transmembrane region" description="Helical" evidence="6">
    <location>
        <begin position="15"/>
        <end position="36"/>
    </location>
</feature>
<dbReference type="InParanoid" id="A0A1Y2DT58"/>
<evidence type="ECO:0000256" key="5">
    <source>
        <dbReference type="ARBA" id="ARBA00023014"/>
    </source>
</evidence>
<evidence type="ECO:0000256" key="3">
    <source>
        <dbReference type="ARBA" id="ARBA00023002"/>
    </source>
</evidence>
<protein>
    <submittedName>
        <fullName evidence="8">Rieske [2Fe-2S] iron-sulfur domain-containing protein</fullName>
    </submittedName>
</protein>
<dbReference type="OrthoDB" id="426882at2759"/>
<organism evidence="8 9">
    <name type="scientific">Pseudomassariella vexata</name>
    <dbReference type="NCBI Taxonomy" id="1141098"/>
    <lineage>
        <taxon>Eukaryota</taxon>
        <taxon>Fungi</taxon>
        <taxon>Dikarya</taxon>
        <taxon>Ascomycota</taxon>
        <taxon>Pezizomycotina</taxon>
        <taxon>Sordariomycetes</taxon>
        <taxon>Xylariomycetidae</taxon>
        <taxon>Amphisphaeriales</taxon>
        <taxon>Pseudomassariaceae</taxon>
        <taxon>Pseudomassariella</taxon>
    </lineage>
</organism>
<keyword evidence="9" id="KW-1185">Reference proteome</keyword>
<dbReference type="AlphaFoldDB" id="A0A1Y2DT58"/>
<keyword evidence="6" id="KW-0812">Transmembrane</keyword>
<gene>
    <name evidence="8" type="ORF">BCR38DRAFT_525444</name>
</gene>
<dbReference type="PRINTS" id="PR00090">
    <property type="entry name" value="RNGDIOXGNASE"/>
</dbReference>
<evidence type="ECO:0000313" key="8">
    <source>
        <dbReference type="EMBL" id="ORY62458.1"/>
    </source>
</evidence>
<dbReference type="Pfam" id="PF00355">
    <property type="entry name" value="Rieske"/>
    <property type="match status" value="1"/>
</dbReference>
<evidence type="ECO:0000259" key="7">
    <source>
        <dbReference type="PROSITE" id="PS51296"/>
    </source>
</evidence>
<feature type="domain" description="Rieske" evidence="7">
    <location>
        <begin position="90"/>
        <end position="189"/>
    </location>
</feature>
<dbReference type="Gene3D" id="3.90.380.10">
    <property type="entry name" value="Naphthalene 1,2-dioxygenase Alpha Subunit, Chain A, domain 1"/>
    <property type="match status" value="1"/>
</dbReference>
<keyword evidence="1" id="KW-0001">2Fe-2S</keyword>
<keyword evidence="4" id="KW-0408">Iron</keyword>
<evidence type="ECO:0000313" key="9">
    <source>
        <dbReference type="Proteomes" id="UP000193689"/>
    </source>
</evidence>
<keyword evidence="6" id="KW-0472">Membrane</keyword>
<dbReference type="InterPro" id="IPR015881">
    <property type="entry name" value="ARHD_Rieske_2Fe_2S"/>
</dbReference>
<dbReference type="GO" id="GO:0005506">
    <property type="term" value="F:iron ion binding"/>
    <property type="evidence" value="ECO:0007669"/>
    <property type="project" value="InterPro"/>
</dbReference>
<dbReference type="InterPro" id="IPR001663">
    <property type="entry name" value="Rng_hydr_dOase-A"/>
</dbReference>
<accession>A0A1Y2DT58</accession>
<dbReference type="InterPro" id="IPR017941">
    <property type="entry name" value="Rieske_2Fe-2S"/>
</dbReference>
<dbReference type="GeneID" id="63781535"/>
<keyword evidence="5" id="KW-0411">Iron-sulfur</keyword>
<dbReference type="STRING" id="1141098.A0A1Y2DT58"/>
<reference evidence="8 9" key="1">
    <citation type="submission" date="2016-07" db="EMBL/GenBank/DDBJ databases">
        <title>Pervasive Adenine N6-methylation of Active Genes in Fungi.</title>
        <authorList>
            <consortium name="DOE Joint Genome Institute"/>
            <person name="Mondo S.J."/>
            <person name="Dannebaum R.O."/>
            <person name="Kuo R.C."/>
            <person name="Labutti K."/>
            <person name="Haridas S."/>
            <person name="Kuo A."/>
            <person name="Salamov A."/>
            <person name="Ahrendt S.R."/>
            <person name="Lipzen A."/>
            <person name="Sullivan W."/>
            <person name="Andreopoulos W.B."/>
            <person name="Clum A."/>
            <person name="Lindquist E."/>
            <person name="Daum C."/>
            <person name="Ramamoorthy G.K."/>
            <person name="Gryganskyi A."/>
            <person name="Culley D."/>
            <person name="Magnuson J.K."/>
            <person name="James T.Y."/>
            <person name="O'Malley M.A."/>
            <person name="Stajich J.E."/>
            <person name="Spatafora J.W."/>
            <person name="Visel A."/>
            <person name="Grigoriev I.V."/>
        </authorList>
    </citation>
    <scope>NUCLEOTIDE SEQUENCE [LARGE SCALE GENOMIC DNA]</scope>
    <source>
        <strain evidence="8 9">CBS 129021</strain>
    </source>
</reference>
<evidence type="ECO:0000256" key="6">
    <source>
        <dbReference type="SAM" id="Phobius"/>
    </source>
</evidence>
<dbReference type="GO" id="GO:0051537">
    <property type="term" value="F:2 iron, 2 sulfur cluster binding"/>
    <property type="evidence" value="ECO:0007669"/>
    <property type="project" value="UniProtKB-KW"/>
</dbReference>
<dbReference type="EMBL" id="MCFJ01000009">
    <property type="protein sequence ID" value="ORY62458.1"/>
    <property type="molecule type" value="Genomic_DNA"/>
</dbReference>
<sequence length="426" mass="47888">MAELIIPPLLLHQHVHILAVAACVGAIGFVIIRYFLASKRDGWHTWAARSLGAGIGLDAAEKGDTDRSWRSLAEEVPYDLEKRAIMHKRWLMVAHDSEFSKPGDYRTYTIADIPFLIIRGKDDNKLRAFHNVCRHRAYMVARKTSGNSGLLSCKYHGWQYESTGRLFKAPEFMDKPGFDMSTNGLFEIHLRIDSGRFVFVNFATELADAFPWSDISSPSLQSLKLVDTIAWEVVFNVSWRIASLLPWFLNPLRLTTSSWQHTLVKYLAEGPSSSPRLQYVDDTSFICCLGSGCFLLVSALPLDATNTVVKITYIAAPGMSPPSNMQNLVNIEITSALSMLKKHQPPNTNLDFRQSAIRERLDKFARHIDQHRRLEKAARRLINPAVRVTGHASEDREAEFVCNALENAQGPLGAACPVARIPDLEW</sequence>
<evidence type="ECO:0000256" key="4">
    <source>
        <dbReference type="ARBA" id="ARBA00023004"/>
    </source>
</evidence>
<dbReference type="InterPro" id="IPR036922">
    <property type="entry name" value="Rieske_2Fe-2S_sf"/>
</dbReference>
<dbReference type="PANTHER" id="PTHR43756:SF5">
    <property type="entry name" value="CHOLINE MONOOXYGENASE, CHLOROPLASTIC"/>
    <property type="match status" value="1"/>
</dbReference>
<evidence type="ECO:0000256" key="1">
    <source>
        <dbReference type="ARBA" id="ARBA00022714"/>
    </source>
</evidence>
<dbReference type="GO" id="GO:0016491">
    <property type="term" value="F:oxidoreductase activity"/>
    <property type="evidence" value="ECO:0007669"/>
    <property type="project" value="UniProtKB-KW"/>
</dbReference>
<evidence type="ECO:0000256" key="2">
    <source>
        <dbReference type="ARBA" id="ARBA00022723"/>
    </source>
</evidence>
<keyword evidence="3" id="KW-0560">Oxidoreductase</keyword>
<proteinExistence type="predicted"/>
<keyword evidence="6" id="KW-1133">Transmembrane helix</keyword>
<name>A0A1Y2DT58_9PEZI</name>
<dbReference type="SUPFAM" id="SSF50022">
    <property type="entry name" value="ISP domain"/>
    <property type="match status" value="1"/>
</dbReference>
<keyword evidence="2" id="KW-0479">Metal-binding</keyword>
<dbReference type="RefSeq" id="XP_040714294.1">
    <property type="nucleotide sequence ID" value="XM_040865323.1"/>
</dbReference>